<accession>A0A8E2B435</accession>
<reference evidence="2 3" key="1">
    <citation type="submission" date="2016-07" db="EMBL/GenBank/DDBJ databases">
        <title>Draft genome of the white-rot fungus Obba rivulosa 3A-2.</title>
        <authorList>
            <consortium name="DOE Joint Genome Institute"/>
            <person name="Miettinen O."/>
            <person name="Riley R."/>
            <person name="Acob R."/>
            <person name="Barry K."/>
            <person name="Cullen D."/>
            <person name="De Vries R."/>
            <person name="Hainaut M."/>
            <person name="Hatakka A."/>
            <person name="Henrissat B."/>
            <person name="Hilden K."/>
            <person name="Kuo R."/>
            <person name="Labutti K."/>
            <person name="Lipzen A."/>
            <person name="Makela M.R."/>
            <person name="Sandor L."/>
            <person name="Spatafora J.W."/>
            <person name="Grigoriev I.V."/>
            <person name="Hibbett D.S."/>
        </authorList>
    </citation>
    <scope>NUCLEOTIDE SEQUENCE [LARGE SCALE GENOMIC DNA]</scope>
    <source>
        <strain evidence="2 3">3A-2</strain>
    </source>
</reference>
<feature type="non-terminal residue" evidence="2">
    <location>
        <position position="1"/>
    </location>
</feature>
<feature type="chain" id="PRO_5034482769" evidence="1">
    <location>
        <begin position="24"/>
        <end position="66"/>
    </location>
</feature>
<dbReference type="OrthoDB" id="3133167at2759"/>
<feature type="non-terminal residue" evidence="2">
    <location>
        <position position="66"/>
    </location>
</feature>
<protein>
    <submittedName>
        <fullName evidence="2">Uncharacterized protein</fullName>
    </submittedName>
</protein>
<evidence type="ECO:0000256" key="1">
    <source>
        <dbReference type="SAM" id="SignalP"/>
    </source>
</evidence>
<feature type="signal peptide" evidence="1">
    <location>
        <begin position="1"/>
        <end position="23"/>
    </location>
</feature>
<sequence length="66" mass="7287">QHPFLSHLVALLSIYELGPGPLATPIPRYHGPSDWQTDTILRSLSAITRRMYTAEEELGAIKAAQS</sequence>
<gene>
    <name evidence="2" type="ORF">OBBRIDRAFT_699861</name>
</gene>
<evidence type="ECO:0000313" key="3">
    <source>
        <dbReference type="Proteomes" id="UP000250043"/>
    </source>
</evidence>
<dbReference type="Proteomes" id="UP000250043">
    <property type="component" value="Unassembled WGS sequence"/>
</dbReference>
<dbReference type="EMBL" id="KV722376">
    <property type="protein sequence ID" value="OCH92002.1"/>
    <property type="molecule type" value="Genomic_DNA"/>
</dbReference>
<dbReference type="AlphaFoldDB" id="A0A8E2B435"/>
<keyword evidence="3" id="KW-1185">Reference proteome</keyword>
<proteinExistence type="predicted"/>
<keyword evidence="1" id="KW-0732">Signal</keyword>
<name>A0A8E2B435_9APHY</name>
<evidence type="ECO:0000313" key="2">
    <source>
        <dbReference type="EMBL" id="OCH92002.1"/>
    </source>
</evidence>
<organism evidence="2 3">
    <name type="scientific">Obba rivulosa</name>
    <dbReference type="NCBI Taxonomy" id="1052685"/>
    <lineage>
        <taxon>Eukaryota</taxon>
        <taxon>Fungi</taxon>
        <taxon>Dikarya</taxon>
        <taxon>Basidiomycota</taxon>
        <taxon>Agaricomycotina</taxon>
        <taxon>Agaricomycetes</taxon>
        <taxon>Polyporales</taxon>
        <taxon>Gelatoporiaceae</taxon>
        <taxon>Obba</taxon>
    </lineage>
</organism>